<dbReference type="OrthoDB" id="4220319at2759"/>
<sequence length="123" mass="13120">MSLLRVVAPRFTALSTPTTRLTAARFGSSDAGVPSKDELSPRSKESTRSATHDEIAHDDDAAYNPNRTNPEDEKHAAGREQGLHGAQNPLEFSGATPEVSHQTRNNRTVKGGKKKPSGGTKSA</sequence>
<dbReference type="PANTHER" id="PTHR42090:SF1">
    <property type="match status" value="1"/>
</dbReference>
<dbReference type="EMBL" id="VXIS01000055">
    <property type="protein sequence ID" value="KAA8909651.1"/>
    <property type="molecule type" value="Genomic_DNA"/>
</dbReference>
<dbReference type="AlphaFoldDB" id="A0A5J5F1K1"/>
<comment type="caution">
    <text evidence="2">The sequence shown here is derived from an EMBL/GenBank/DDBJ whole genome shotgun (WGS) entry which is preliminary data.</text>
</comment>
<gene>
    <name evidence="2" type="ORF">FN846DRAFT_597526</name>
</gene>
<feature type="region of interest" description="Disordered" evidence="1">
    <location>
        <begin position="23"/>
        <end position="123"/>
    </location>
</feature>
<evidence type="ECO:0000313" key="3">
    <source>
        <dbReference type="Proteomes" id="UP000326924"/>
    </source>
</evidence>
<feature type="compositionally biased region" description="Polar residues" evidence="1">
    <location>
        <begin position="99"/>
        <end position="108"/>
    </location>
</feature>
<feature type="compositionally biased region" description="Basic and acidic residues" evidence="1">
    <location>
        <begin position="35"/>
        <end position="60"/>
    </location>
</feature>
<dbReference type="InParanoid" id="A0A5J5F1K1"/>
<organism evidence="2 3">
    <name type="scientific">Sphaerosporella brunnea</name>
    <dbReference type="NCBI Taxonomy" id="1250544"/>
    <lineage>
        <taxon>Eukaryota</taxon>
        <taxon>Fungi</taxon>
        <taxon>Dikarya</taxon>
        <taxon>Ascomycota</taxon>
        <taxon>Pezizomycotina</taxon>
        <taxon>Pezizomycetes</taxon>
        <taxon>Pezizales</taxon>
        <taxon>Pyronemataceae</taxon>
        <taxon>Sphaerosporella</taxon>
    </lineage>
</organism>
<dbReference type="PANTHER" id="PTHR42090">
    <property type="match status" value="1"/>
</dbReference>
<evidence type="ECO:0000313" key="2">
    <source>
        <dbReference type="EMBL" id="KAA8909651.1"/>
    </source>
</evidence>
<protein>
    <submittedName>
        <fullName evidence="2">Uncharacterized protein</fullName>
    </submittedName>
</protein>
<dbReference type="Proteomes" id="UP000326924">
    <property type="component" value="Unassembled WGS sequence"/>
</dbReference>
<name>A0A5J5F1K1_9PEZI</name>
<reference evidence="2 3" key="1">
    <citation type="submission" date="2019-09" db="EMBL/GenBank/DDBJ databases">
        <title>Draft genome of the ectomycorrhizal ascomycete Sphaerosporella brunnea.</title>
        <authorList>
            <consortium name="DOE Joint Genome Institute"/>
            <person name="Benucci G.M."/>
            <person name="Marozzi G."/>
            <person name="Antonielli L."/>
            <person name="Sanchez S."/>
            <person name="Marco P."/>
            <person name="Wang X."/>
            <person name="Falini L.B."/>
            <person name="Barry K."/>
            <person name="Haridas S."/>
            <person name="Lipzen A."/>
            <person name="Labutti K."/>
            <person name="Grigoriev I.V."/>
            <person name="Murat C."/>
            <person name="Martin F."/>
            <person name="Albertini E."/>
            <person name="Donnini D."/>
            <person name="Bonito G."/>
        </authorList>
    </citation>
    <scope>NUCLEOTIDE SEQUENCE [LARGE SCALE GENOMIC DNA]</scope>
    <source>
        <strain evidence="2 3">Sb_GMNB300</strain>
    </source>
</reference>
<evidence type="ECO:0000256" key="1">
    <source>
        <dbReference type="SAM" id="MobiDB-lite"/>
    </source>
</evidence>
<proteinExistence type="predicted"/>
<keyword evidence="3" id="KW-1185">Reference proteome</keyword>
<accession>A0A5J5F1K1</accession>
<feature type="compositionally biased region" description="Basic and acidic residues" evidence="1">
    <location>
        <begin position="69"/>
        <end position="82"/>
    </location>
</feature>